<dbReference type="GO" id="GO:0051537">
    <property type="term" value="F:2 iron, 2 sulfur cluster binding"/>
    <property type="evidence" value="ECO:0007669"/>
    <property type="project" value="UniProtKB-KW"/>
</dbReference>
<feature type="non-terminal residue" evidence="7">
    <location>
        <position position="1"/>
    </location>
</feature>
<name>A0A381Y2I2_9ZZZZ</name>
<dbReference type="Gene3D" id="2.102.10.10">
    <property type="entry name" value="Rieske [2Fe-2S] iron-sulphur domain"/>
    <property type="match status" value="1"/>
</dbReference>
<evidence type="ECO:0000256" key="2">
    <source>
        <dbReference type="ARBA" id="ARBA00022723"/>
    </source>
</evidence>
<dbReference type="InterPro" id="IPR017941">
    <property type="entry name" value="Rieske_2Fe-2S"/>
</dbReference>
<protein>
    <recommendedName>
        <fullName evidence="6">Rieske domain-containing protein</fullName>
    </recommendedName>
</protein>
<feature type="domain" description="Rieske" evidence="6">
    <location>
        <begin position="8"/>
        <end position="103"/>
    </location>
</feature>
<evidence type="ECO:0000259" key="6">
    <source>
        <dbReference type="PROSITE" id="PS51296"/>
    </source>
</evidence>
<keyword evidence="4" id="KW-0411">Iron-sulfur</keyword>
<dbReference type="InterPro" id="IPR036922">
    <property type="entry name" value="Rieske_2Fe-2S_sf"/>
</dbReference>
<dbReference type="PROSITE" id="PS51296">
    <property type="entry name" value="RIESKE"/>
    <property type="match status" value="1"/>
</dbReference>
<keyword evidence="3" id="KW-0408">Iron</keyword>
<dbReference type="Pfam" id="PF00355">
    <property type="entry name" value="Rieske"/>
    <property type="match status" value="1"/>
</dbReference>
<dbReference type="PANTHER" id="PTHR21496:SF0">
    <property type="entry name" value="RIESKE DOMAIN-CONTAINING PROTEIN"/>
    <property type="match status" value="1"/>
</dbReference>
<evidence type="ECO:0000256" key="1">
    <source>
        <dbReference type="ARBA" id="ARBA00022714"/>
    </source>
</evidence>
<dbReference type="AlphaFoldDB" id="A0A381Y2I2"/>
<keyword evidence="1" id="KW-0001">2Fe-2S</keyword>
<dbReference type="SUPFAM" id="SSF50022">
    <property type="entry name" value="ISP domain"/>
    <property type="match status" value="1"/>
</dbReference>
<dbReference type="PANTHER" id="PTHR21496">
    <property type="entry name" value="FERREDOXIN-RELATED"/>
    <property type="match status" value="1"/>
</dbReference>
<accession>A0A381Y2I2</accession>
<evidence type="ECO:0000256" key="4">
    <source>
        <dbReference type="ARBA" id="ARBA00023014"/>
    </source>
</evidence>
<sequence length="108" mass="11558">VNNPEEYIQVSDTTDIELGNSVSVNVNGTKILICNTEEGFFAVQDMCTHALIPLCGGFIQGTLISCPLHGAVFNLKTGEVMAPPAFEDLQTFKLKIEGTSVSVQNPDA</sequence>
<dbReference type="EMBL" id="UINC01017217">
    <property type="protein sequence ID" value="SVA71070.1"/>
    <property type="molecule type" value="Genomic_DNA"/>
</dbReference>
<comment type="cofactor">
    <cofactor evidence="5">
        <name>[2Fe-2S] cluster</name>
        <dbReference type="ChEBI" id="CHEBI:190135"/>
    </cofactor>
</comment>
<dbReference type="GO" id="GO:0046872">
    <property type="term" value="F:metal ion binding"/>
    <property type="evidence" value="ECO:0007669"/>
    <property type="project" value="UniProtKB-KW"/>
</dbReference>
<evidence type="ECO:0000256" key="3">
    <source>
        <dbReference type="ARBA" id="ARBA00023004"/>
    </source>
</evidence>
<keyword evidence="2" id="KW-0479">Metal-binding</keyword>
<proteinExistence type="predicted"/>
<organism evidence="7">
    <name type="scientific">marine metagenome</name>
    <dbReference type="NCBI Taxonomy" id="408172"/>
    <lineage>
        <taxon>unclassified sequences</taxon>
        <taxon>metagenomes</taxon>
        <taxon>ecological metagenomes</taxon>
    </lineage>
</organism>
<evidence type="ECO:0000256" key="5">
    <source>
        <dbReference type="ARBA" id="ARBA00034078"/>
    </source>
</evidence>
<gene>
    <name evidence="7" type="ORF">METZ01_LOCUS123924</name>
</gene>
<evidence type="ECO:0000313" key="7">
    <source>
        <dbReference type="EMBL" id="SVA71070.1"/>
    </source>
</evidence>
<dbReference type="CDD" id="cd03528">
    <property type="entry name" value="Rieske_RO_ferredoxin"/>
    <property type="match status" value="1"/>
</dbReference>
<reference evidence="7" key="1">
    <citation type="submission" date="2018-05" db="EMBL/GenBank/DDBJ databases">
        <authorList>
            <person name="Lanie J.A."/>
            <person name="Ng W.-L."/>
            <person name="Kazmierczak K.M."/>
            <person name="Andrzejewski T.M."/>
            <person name="Davidsen T.M."/>
            <person name="Wayne K.J."/>
            <person name="Tettelin H."/>
            <person name="Glass J.I."/>
            <person name="Rusch D."/>
            <person name="Podicherti R."/>
            <person name="Tsui H.-C.T."/>
            <person name="Winkler M.E."/>
        </authorList>
    </citation>
    <scope>NUCLEOTIDE SEQUENCE</scope>
</reference>